<dbReference type="Proteomes" id="UP000287171">
    <property type="component" value="Unassembled WGS sequence"/>
</dbReference>
<dbReference type="SUPFAM" id="SSF51735">
    <property type="entry name" value="NAD(P)-binding Rossmann-fold domains"/>
    <property type="match status" value="1"/>
</dbReference>
<reference evidence="3" key="1">
    <citation type="submission" date="2018-12" db="EMBL/GenBank/DDBJ databases">
        <title>Tengunoibacter tsumagoiensis gen. nov., sp. nov., Dictyobacter kobayashii sp. nov., D. alpinus sp. nov., and D. joshuensis sp. nov. and description of Dictyobacteraceae fam. nov. within the order Ktedonobacterales isolated from Tengu-no-mugimeshi.</title>
        <authorList>
            <person name="Wang C.M."/>
            <person name="Zheng Y."/>
            <person name="Sakai Y."/>
            <person name="Toyoda A."/>
            <person name="Minakuchi Y."/>
            <person name="Abe K."/>
            <person name="Yokota A."/>
            <person name="Yabe S."/>
        </authorList>
    </citation>
    <scope>NUCLEOTIDE SEQUENCE [LARGE SCALE GENOMIC DNA]</scope>
    <source>
        <strain evidence="3">Uno16</strain>
    </source>
</reference>
<keyword evidence="3" id="KW-1185">Reference proteome</keyword>
<protein>
    <submittedName>
        <fullName evidence="2">Membrane protein</fullName>
    </submittedName>
</protein>
<proteinExistence type="predicted"/>
<dbReference type="Gene3D" id="3.40.50.720">
    <property type="entry name" value="NAD(P)-binding Rossmann-like Domain"/>
    <property type="match status" value="1"/>
</dbReference>
<dbReference type="InterPro" id="IPR005097">
    <property type="entry name" value="Sacchrp_dh_NADP-bd"/>
</dbReference>
<accession>A0A402BAJ8</accession>
<sequence>MSQSRLTNEVWILGATGRVGRAVAARLVEGNVTPTLVGRDEKRLGQLAASLDTEPRAVVAASPEAVATEISRQRPALVINTIGPFTETTPLIARACLPYSHYIDLANDVISVSALLDLHEQAVAAGRTLVTGAGFGVLATESVVLKLCQDRPTPDRVRTDALASVEIEAGMFGEALAATIIDSLPYGGRCYKHGRLVRNQVSSNQLNITLPDGSSVATASVPFGELIAAQRASGAPNVLSASSEAPMGPAVRVILPLVIALSHIKLLRTFAKHQLARLKFSSRERPREYSWGHASVQWSDGTEQQGWLRAGEGQAFTAAVAATVADRLLQDKGRPGAYTPGALFGPELAEAVGGTFLVTTSPVHSL</sequence>
<feature type="domain" description="Saccharopine dehydrogenase NADP binding" evidence="1">
    <location>
        <begin position="10"/>
        <end position="130"/>
    </location>
</feature>
<evidence type="ECO:0000313" key="2">
    <source>
        <dbReference type="EMBL" id="GCE28330.1"/>
    </source>
</evidence>
<evidence type="ECO:0000313" key="3">
    <source>
        <dbReference type="Proteomes" id="UP000287171"/>
    </source>
</evidence>
<dbReference type="RefSeq" id="WP_126628563.1">
    <property type="nucleotide sequence ID" value="NZ_BIFT01000001.1"/>
</dbReference>
<dbReference type="PANTHER" id="PTHR43781">
    <property type="entry name" value="SACCHAROPINE DEHYDROGENASE"/>
    <property type="match status" value="1"/>
</dbReference>
<name>A0A402BAJ8_9CHLR</name>
<dbReference type="Pfam" id="PF03435">
    <property type="entry name" value="Sacchrp_dh_NADP"/>
    <property type="match status" value="1"/>
</dbReference>
<gene>
    <name evidence="2" type="ORF">KDA_38140</name>
</gene>
<dbReference type="PANTHER" id="PTHR43781:SF1">
    <property type="entry name" value="SACCHAROPINE DEHYDROGENASE"/>
    <property type="match status" value="1"/>
</dbReference>
<dbReference type="EMBL" id="BIFT01000001">
    <property type="protein sequence ID" value="GCE28330.1"/>
    <property type="molecule type" value="Genomic_DNA"/>
</dbReference>
<dbReference type="AlphaFoldDB" id="A0A402BAJ8"/>
<dbReference type="OrthoDB" id="623995at2"/>
<organism evidence="2 3">
    <name type="scientific">Dictyobacter alpinus</name>
    <dbReference type="NCBI Taxonomy" id="2014873"/>
    <lineage>
        <taxon>Bacteria</taxon>
        <taxon>Bacillati</taxon>
        <taxon>Chloroflexota</taxon>
        <taxon>Ktedonobacteria</taxon>
        <taxon>Ktedonobacterales</taxon>
        <taxon>Dictyobacteraceae</taxon>
        <taxon>Dictyobacter</taxon>
    </lineage>
</organism>
<comment type="caution">
    <text evidence="2">The sequence shown here is derived from an EMBL/GenBank/DDBJ whole genome shotgun (WGS) entry which is preliminary data.</text>
</comment>
<evidence type="ECO:0000259" key="1">
    <source>
        <dbReference type="Pfam" id="PF03435"/>
    </source>
</evidence>
<dbReference type="InterPro" id="IPR036291">
    <property type="entry name" value="NAD(P)-bd_dom_sf"/>
</dbReference>